<dbReference type="EMBL" id="ML769434">
    <property type="protein sequence ID" value="KAE9402529.1"/>
    <property type="molecule type" value="Genomic_DNA"/>
</dbReference>
<name>A0A6A4HVN5_9AGAR</name>
<reference evidence="2" key="1">
    <citation type="journal article" date="2019" name="Environ. Microbiol.">
        <title>Fungal ecological strategies reflected in gene transcription - a case study of two litter decomposers.</title>
        <authorList>
            <person name="Barbi F."/>
            <person name="Kohler A."/>
            <person name="Barry K."/>
            <person name="Baskaran P."/>
            <person name="Daum C."/>
            <person name="Fauchery L."/>
            <person name="Ihrmark K."/>
            <person name="Kuo A."/>
            <person name="LaButti K."/>
            <person name="Lipzen A."/>
            <person name="Morin E."/>
            <person name="Grigoriev I.V."/>
            <person name="Henrissat B."/>
            <person name="Lindahl B."/>
            <person name="Martin F."/>
        </authorList>
    </citation>
    <scope>NUCLEOTIDE SEQUENCE</scope>
    <source>
        <strain evidence="2">JB14</strain>
    </source>
</reference>
<sequence>MNPSILSKLFCIYFERYPPQAVTNDELGDTRGFSAETIADVRWYKEKLIIERTKETLEAWLSSMEEITDVEALAQVMPKFDVLPALDSDLRDWVIEVVNFIANLPQSPQDPETMVFKPLLSDAYSMTFHHSGSFSSEGGTDDEGSTVSESNGVPDKS</sequence>
<feature type="region of interest" description="Disordered" evidence="1">
    <location>
        <begin position="132"/>
        <end position="157"/>
    </location>
</feature>
<protein>
    <submittedName>
        <fullName evidence="2">Uncharacterized protein</fullName>
    </submittedName>
</protein>
<evidence type="ECO:0000313" key="3">
    <source>
        <dbReference type="Proteomes" id="UP000799118"/>
    </source>
</evidence>
<keyword evidence="3" id="KW-1185">Reference proteome</keyword>
<organism evidence="2 3">
    <name type="scientific">Gymnopus androsaceus JB14</name>
    <dbReference type="NCBI Taxonomy" id="1447944"/>
    <lineage>
        <taxon>Eukaryota</taxon>
        <taxon>Fungi</taxon>
        <taxon>Dikarya</taxon>
        <taxon>Basidiomycota</taxon>
        <taxon>Agaricomycotina</taxon>
        <taxon>Agaricomycetes</taxon>
        <taxon>Agaricomycetidae</taxon>
        <taxon>Agaricales</taxon>
        <taxon>Marasmiineae</taxon>
        <taxon>Omphalotaceae</taxon>
        <taxon>Gymnopus</taxon>
    </lineage>
</organism>
<proteinExistence type="predicted"/>
<gene>
    <name evidence="2" type="ORF">BT96DRAFT_937173</name>
</gene>
<dbReference type="Proteomes" id="UP000799118">
    <property type="component" value="Unassembled WGS sequence"/>
</dbReference>
<accession>A0A6A4HVN5</accession>
<dbReference type="AlphaFoldDB" id="A0A6A4HVN5"/>
<evidence type="ECO:0000313" key="2">
    <source>
        <dbReference type="EMBL" id="KAE9402529.1"/>
    </source>
</evidence>
<evidence type="ECO:0000256" key="1">
    <source>
        <dbReference type="SAM" id="MobiDB-lite"/>
    </source>
</evidence>